<dbReference type="AlphaFoldDB" id="A0AAU7MTM9"/>
<keyword evidence="1" id="KW-1133">Transmembrane helix</keyword>
<dbReference type="EMBL" id="CP157804">
    <property type="protein sequence ID" value="XBQ21724.1"/>
    <property type="molecule type" value="Genomic_DNA"/>
</dbReference>
<feature type="transmembrane region" description="Helical" evidence="1">
    <location>
        <begin position="12"/>
        <end position="29"/>
    </location>
</feature>
<organism evidence="2">
    <name type="scientific">Flagellimonas sp. MMG031</name>
    <dbReference type="NCBI Taxonomy" id="3158549"/>
    <lineage>
        <taxon>Bacteria</taxon>
        <taxon>Pseudomonadati</taxon>
        <taxon>Bacteroidota</taxon>
        <taxon>Flavobacteriia</taxon>
        <taxon>Flavobacteriales</taxon>
        <taxon>Flavobacteriaceae</taxon>
        <taxon>Flagellimonas</taxon>
    </lineage>
</organism>
<dbReference type="RefSeq" id="WP_349350955.1">
    <property type="nucleotide sequence ID" value="NZ_CP157804.1"/>
</dbReference>
<proteinExistence type="predicted"/>
<protein>
    <recommendedName>
        <fullName evidence="3">Aerotolerance regulator N-terminal domain-containing protein</fullName>
    </recommendedName>
</protein>
<gene>
    <name evidence="2" type="ORF">ABNE31_08925</name>
</gene>
<reference evidence="2" key="1">
    <citation type="submission" date="2024-05" db="EMBL/GenBank/DDBJ databases">
        <title>Draft Genome Sequences of Flagellimonas sp. MMG031 and Marinobacter sp. MMG032 Isolated from the dinoflagellate Symbiodinium pilosum.</title>
        <authorList>
            <person name="Shikuma N.J."/>
            <person name="Farrell M.V."/>
        </authorList>
    </citation>
    <scope>NUCLEOTIDE SEQUENCE</scope>
    <source>
        <strain evidence="2">MMG031</strain>
    </source>
</reference>
<evidence type="ECO:0000256" key="1">
    <source>
        <dbReference type="SAM" id="Phobius"/>
    </source>
</evidence>
<evidence type="ECO:0000313" key="2">
    <source>
        <dbReference type="EMBL" id="XBQ21724.1"/>
    </source>
</evidence>
<accession>A0AAU7MTM9</accession>
<evidence type="ECO:0008006" key="3">
    <source>
        <dbReference type="Google" id="ProtNLM"/>
    </source>
</evidence>
<sequence>MSDGVQLLNQNILWPVVLIALLLLTVFVWKEWEQRNGKRFWVKSVLGLMAVASLAMIIWRPATFQEETKGKAIILTKGYRTAQLDSLRSIYKRIPMENYSPGKTLSILEEADSLFLLGQGLETYDLWQLNDATISFLGAEPLMGWTKISHHTNIPLGEQFSLFAQYAQPTEGHWAILADNGGNPLDSVVFGKAEQQTVRLSATTKASGTFVYQLWEKDGDGKVLSKEPIPIHVEKGTSLRILMVNTFPTFETKYLKNFLAENGHELQVRTQLTKGKYKFEYFNGASEAVYGFTMDQLEKYDLLILDTDTYTGLSNVAKRAIEASARVNGLGIFVQPNERMFRLSKNRFPLGFERDGRTEISLEQSGVTLATYPYQFETGVRQQPIAIDSTIIAGYVPMEKGKLGSTVLQNTYQLVLEGHEGIYASIWTQILNGIAKPQESEMAFEALTPIPKVDEPFLFKIRTLEENPQLENSDGRPIALQQDASLPSKWSGTQYPRKIGWNQVRSGKDSTVVFSYYVFDKDRWSSVATAHTIRANKRKFGTDNRFRGKSASSNGSLQPISPLWFYVLLLLCLGWLWLEPKLVS</sequence>
<dbReference type="KEGG" id="fld:ABNE31_08925"/>
<feature type="transmembrane region" description="Helical" evidence="1">
    <location>
        <begin position="41"/>
        <end position="59"/>
    </location>
</feature>
<keyword evidence="1" id="KW-0472">Membrane</keyword>
<feature type="transmembrane region" description="Helical" evidence="1">
    <location>
        <begin position="560"/>
        <end position="578"/>
    </location>
</feature>
<name>A0AAU7MTM9_9FLAO</name>
<keyword evidence="1" id="KW-0812">Transmembrane</keyword>